<reference evidence="5 6" key="1">
    <citation type="journal article" date="2021" name="Nat. Commun.">
        <title>Genetic determinants of endophytism in the Arabidopsis root mycobiome.</title>
        <authorList>
            <person name="Mesny F."/>
            <person name="Miyauchi S."/>
            <person name="Thiergart T."/>
            <person name="Pickel B."/>
            <person name="Atanasova L."/>
            <person name="Karlsson M."/>
            <person name="Huettel B."/>
            <person name="Barry K.W."/>
            <person name="Haridas S."/>
            <person name="Chen C."/>
            <person name="Bauer D."/>
            <person name="Andreopoulos W."/>
            <person name="Pangilinan J."/>
            <person name="LaButti K."/>
            <person name="Riley R."/>
            <person name="Lipzen A."/>
            <person name="Clum A."/>
            <person name="Drula E."/>
            <person name="Henrissat B."/>
            <person name="Kohler A."/>
            <person name="Grigoriev I.V."/>
            <person name="Martin F.M."/>
            <person name="Hacquard S."/>
        </authorList>
    </citation>
    <scope>NUCLEOTIDE SEQUENCE [LARGE SCALE GENOMIC DNA]</scope>
    <source>
        <strain evidence="5 6">MPI-SDFR-AT-0080</strain>
    </source>
</reference>
<sequence>MYFSIRILTLFVAAAHPLLAAALPLDEQVSCKCSEPRIRKEWRTLSNSEQDAYINAIQCLKDAPSKGTKFYEDLRNRYDDFVASHINATRASLYGVHSVGVFLPWHRYAIWTFESALRSECNYTGAQPYWDWTLDGPASNRSLLASPVLQAFGGNGSATTGCVEDGPFTGGTFLNIGPGDSMSKNPRCLSRAISDDEFNTSSNWDDVFQPLSEMKKYTQVQRFIDGLDFFPPEDEIGTGATTHSHSLMHMVIGGDFMDVLSSPNDPLFWLHHSLLDYMWTLWQQRDKARLTDIGGARTLEGYGPSGDKVENTTLATPLWMGFLNEDVPVKKVLDTMNRDGEGILCYKYEDSPSIMGRTIF</sequence>
<evidence type="ECO:0000313" key="5">
    <source>
        <dbReference type="EMBL" id="KAH7014061.1"/>
    </source>
</evidence>
<dbReference type="PRINTS" id="PR00092">
    <property type="entry name" value="TYROSINASE"/>
</dbReference>
<name>A0ABQ8FQW3_9PEZI</name>
<protein>
    <recommendedName>
        <fullName evidence="4">Tyrosinase copper-binding domain-containing protein</fullName>
    </recommendedName>
</protein>
<comment type="caution">
    <text evidence="5">The sequence shown here is derived from an EMBL/GenBank/DDBJ whole genome shotgun (WGS) entry which is preliminary data.</text>
</comment>
<feature type="domain" description="Tyrosinase copper-binding" evidence="4">
    <location>
        <begin position="265"/>
        <end position="276"/>
    </location>
</feature>
<evidence type="ECO:0000256" key="1">
    <source>
        <dbReference type="ARBA" id="ARBA00022723"/>
    </source>
</evidence>
<feature type="chain" id="PRO_5046340061" description="Tyrosinase copper-binding domain-containing protein" evidence="3">
    <location>
        <begin position="23"/>
        <end position="360"/>
    </location>
</feature>
<dbReference type="Gene3D" id="1.10.1280.10">
    <property type="entry name" value="Di-copper center containing domain from catechol oxidase"/>
    <property type="match status" value="1"/>
</dbReference>
<gene>
    <name evidence="5" type="ORF">B0J12DRAFT_635931</name>
</gene>
<evidence type="ECO:0000259" key="4">
    <source>
        <dbReference type="PROSITE" id="PS00498"/>
    </source>
</evidence>
<accession>A0ABQ8FQW3</accession>
<keyword evidence="6" id="KW-1185">Reference proteome</keyword>
<dbReference type="InterPro" id="IPR002227">
    <property type="entry name" value="Tyrosinase_Cu-bd"/>
</dbReference>
<evidence type="ECO:0000256" key="3">
    <source>
        <dbReference type="SAM" id="SignalP"/>
    </source>
</evidence>
<dbReference type="InterPro" id="IPR050316">
    <property type="entry name" value="Tyrosinase/Hemocyanin"/>
</dbReference>
<keyword evidence="2" id="KW-0186">Copper</keyword>
<dbReference type="EMBL" id="JAGTJR010000081">
    <property type="protein sequence ID" value="KAH7014061.1"/>
    <property type="molecule type" value="Genomic_DNA"/>
</dbReference>
<organism evidence="5 6">
    <name type="scientific">Macrophomina phaseolina</name>
    <dbReference type="NCBI Taxonomy" id="35725"/>
    <lineage>
        <taxon>Eukaryota</taxon>
        <taxon>Fungi</taxon>
        <taxon>Dikarya</taxon>
        <taxon>Ascomycota</taxon>
        <taxon>Pezizomycotina</taxon>
        <taxon>Dothideomycetes</taxon>
        <taxon>Dothideomycetes incertae sedis</taxon>
        <taxon>Botryosphaeriales</taxon>
        <taxon>Botryosphaeriaceae</taxon>
        <taxon>Macrophomina</taxon>
    </lineage>
</organism>
<dbReference type="Pfam" id="PF00264">
    <property type="entry name" value="Tyrosinase"/>
    <property type="match status" value="1"/>
</dbReference>
<dbReference type="InterPro" id="IPR008922">
    <property type="entry name" value="Di-copper_centre_dom_sf"/>
</dbReference>
<evidence type="ECO:0000313" key="6">
    <source>
        <dbReference type="Proteomes" id="UP000774617"/>
    </source>
</evidence>
<dbReference type="PANTHER" id="PTHR11474:SF126">
    <property type="entry name" value="TYROSINASE-LIKE PROTEIN TYR-1-RELATED"/>
    <property type="match status" value="1"/>
</dbReference>
<feature type="signal peptide" evidence="3">
    <location>
        <begin position="1"/>
        <end position="22"/>
    </location>
</feature>
<proteinExistence type="predicted"/>
<keyword evidence="1" id="KW-0479">Metal-binding</keyword>
<keyword evidence="3" id="KW-0732">Signal</keyword>
<dbReference type="Proteomes" id="UP000774617">
    <property type="component" value="Unassembled WGS sequence"/>
</dbReference>
<dbReference type="SUPFAM" id="SSF48056">
    <property type="entry name" value="Di-copper centre-containing domain"/>
    <property type="match status" value="1"/>
</dbReference>
<evidence type="ECO:0000256" key="2">
    <source>
        <dbReference type="ARBA" id="ARBA00023008"/>
    </source>
</evidence>
<dbReference type="PROSITE" id="PS00498">
    <property type="entry name" value="TYROSINASE_2"/>
    <property type="match status" value="1"/>
</dbReference>
<dbReference type="PANTHER" id="PTHR11474">
    <property type="entry name" value="TYROSINASE FAMILY MEMBER"/>
    <property type="match status" value="1"/>
</dbReference>